<comment type="caution">
    <text evidence="1">The sequence shown here is derived from an EMBL/GenBank/DDBJ whole genome shotgun (WGS) entry which is preliminary data.</text>
</comment>
<reference evidence="1 2" key="1">
    <citation type="journal article" date="2014" name="Genome Announc.">
        <title>Draft Genome Sequence of Kocuria palustris PEL.</title>
        <authorList>
            <person name="Sharma G."/>
            <person name="Khatri I."/>
            <person name="Subramanian S."/>
        </authorList>
    </citation>
    <scope>NUCLEOTIDE SEQUENCE [LARGE SCALE GENOMIC DNA]</scope>
    <source>
        <strain evidence="1 2">PEL</strain>
    </source>
</reference>
<name>M2XXQ0_9MICC</name>
<protein>
    <submittedName>
        <fullName evidence="1">Uncharacterized protein</fullName>
    </submittedName>
</protein>
<dbReference type="AlphaFoldDB" id="M2XXQ0"/>
<sequence length="259" mass="28310">MSRADAHDPRARSRAYECATVEYQTVRREPRAVFDDLTRTSFEACAALADAVFDECTEHASPAEAARGGRLLAQEDSHVRCILEPEGPGRYLLGFEVPCGPGPGQGLSRLLHALGLKGAAARTDPALQGRLLSTTHLIEDLVLGVDSICSTAPGRLTVGIAGSEQDASIEFIDGVRILRRIHPRTWRLLHRDDVQDLLRRILAPFQDPELYTLNIRSQPPYGSLGRNWTVTSNEQLRRFAGGGRLDLPALGTPQDLLAS</sequence>
<gene>
    <name evidence="1" type="ORF">C884_01644</name>
</gene>
<dbReference type="Proteomes" id="UP000009877">
    <property type="component" value="Unassembled WGS sequence"/>
</dbReference>
<proteinExistence type="predicted"/>
<accession>M2XXQ0</accession>
<dbReference type="RefSeq" id="WP_006213718.1">
    <property type="nucleotide sequence ID" value="NZ_ANHZ02000003.1"/>
</dbReference>
<dbReference type="EMBL" id="ANHZ02000003">
    <property type="protein sequence ID" value="EME37593.1"/>
    <property type="molecule type" value="Genomic_DNA"/>
</dbReference>
<organism evidence="1 2">
    <name type="scientific">Kocuria palustris PEL</name>
    <dbReference type="NCBI Taxonomy" id="1236550"/>
    <lineage>
        <taxon>Bacteria</taxon>
        <taxon>Bacillati</taxon>
        <taxon>Actinomycetota</taxon>
        <taxon>Actinomycetes</taxon>
        <taxon>Micrococcales</taxon>
        <taxon>Micrococcaceae</taxon>
        <taxon>Kocuria</taxon>
    </lineage>
</organism>
<keyword evidence="2" id="KW-1185">Reference proteome</keyword>
<evidence type="ECO:0000313" key="2">
    <source>
        <dbReference type="Proteomes" id="UP000009877"/>
    </source>
</evidence>
<evidence type="ECO:0000313" key="1">
    <source>
        <dbReference type="EMBL" id="EME37593.1"/>
    </source>
</evidence>